<dbReference type="InterPro" id="IPR018764">
    <property type="entry name" value="RskA_C"/>
</dbReference>
<dbReference type="RefSeq" id="WP_377185558.1">
    <property type="nucleotide sequence ID" value="NZ_JBHUPD010000002.1"/>
</dbReference>
<dbReference type="InterPro" id="IPR051474">
    <property type="entry name" value="Anti-sigma-K/W_factor"/>
</dbReference>
<protein>
    <recommendedName>
        <fullName evidence="8">Regulator of SigK</fullName>
    </recommendedName>
    <alternativeName>
        <fullName evidence="7">Sigma-K anti-sigma factor RskA</fullName>
    </alternativeName>
</protein>
<evidence type="ECO:0000313" key="11">
    <source>
        <dbReference type="EMBL" id="MFD2873134.1"/>
    </source>
</evidence>
<keyword evidence="6 9" id="KW-0472">Membrane</keyword>
<organism evidence="11 12">
    <name type="scientific">Mucilaginibacter ximonensis</name>
    <dbReference type="NCBI Taxonomy" id="538021"/>
    <lineage>
        <taxon>Bacteria</taxon>
        <taxon>Pseudomonadati</taxon>
        <taxon>Bacteroidota</taxon>
        <taxon>Sphingobacteriia</taxon>
        <taxon>Sphingobacteriales</taxon>
        <taxon>Sphingobacteriaceae</taxon>
        <taxon>Mucilaginibacter</taxon>
    </lineage>
</organism>
<dbReference type="InterPro" id="IPR041916">
    <property type="entry name" value="Anti_sigma_zinc_sf"/>
</dbReference>
<evidence type="ECO:0000256" key="4">
    <source>
        <dbReference type="ARBA" id="ARBA00022692"/>
    </source>
</evidence>
<feature type="domain" description="Anti-sigma K factor RskA C-terminal" evidence="10">
    <location>
        <begin position="119"/>
        <end position="264"/>
    </location>
</feature>
<dbReference type="EMBL" id="JBHUPD010000002">
    <property type="protein sequence ID" value="MFD2873134.1"/>
    <property type="molecule type" value="Genomic_DNA"/>
</dbReference>
<dbReference type="PANTHER" id="PTHR37461:SF1">
    <property type="entry name" value="ANTI-SIGMA-K FACTOR RSKA"/>
    <property type="match status" value="1"/>
</dbReference>
<proteinExistence type="predicted"/>
<comment type="subcellular location">
    <subcellularLocation>
        <location evidence="2">Cell membrane</location>
    </subcellularLocation>
    <subcellularLocation>
        <location evidence="1">Membrane</location>
        <topology evidence="1">Single-pass membrane protein</topology>
    </subcellularLocation>
</comment>
<evidence type="ECO:0000256" key="8">
    <source>
        <dbReference type="ARBA" id="ARBA00030803"/>
    </source>
</evidence>
<name>A0ABW5YCI1_9SPHI</name>
<sequence length="274" mass="30635">MEDIKQFIESGILELYVLGDVSAAERREVEAMIQKYPAVRAEVEEIERALESYAMDNAIEPSEKQRAKVLNSLVVNLADDRIFTKKETVTEPTVISMRPPATNNFYKYAFAASITLFIASLVVIYSLNSKLQEKTQQLIAANVQNQHIAKTVNYMNEQLGVFRDTSFKILHLKGTKNLPDGNMVVAWSSAKKKVMIDLKSLNMPVNDKAHQYQLWALVGGKPVDLGVFDKVEGDSLTMKEMKPIALAQAFAVTREPRGGSVNPTMSEMMVIGQF</sequence>
<accession>A0ABW5YCI1</accession>
<keyword evidence="12" id="KW-1185">Reference proteome</keyword>
<reference evidence="12" key="1">
    <citation type="journal article" date="2019" name="Int. J. Syst. Evol. Microbiol.">
        <title>The Global Catalogue of Microorganisms (GCM) 10K type strain sequencing project: providing services to taxonomists for standard genome sequencing and annotation.</title>
        <authorList>
            <consortium name="The Broad Institute Genomics Platform"/>
            <consortium name="The Broad Institute Genome Sequencing Center for Infectious Disease"/>
            <person name="Wu L."/>
            <person name="Ma J."/>
        </authorList>
    </citation>
    <scope>NUCLEOTIDE SEQUENCE [LARGE SCALE GENOMIC DNA]</scope>
    <source>
        <strain evidence="12">KCTC 22437</strain>
    </source>
</reference>
<evidence type="ECO:0000256" key="5">
    <source>
        <dbReference type="ARBA" id="ARBA00022989"/>
    </source>
</evidence>
<dbReference type="PANTHER" id="PTHR37461">
    <property type="entry name" value="ANTI-SIGMA-K FACTOR RSKA"/>
    <property type="match status" value="1"/>
</dbReference>
<comment type="caution">
    <text evidence="11">The sequence shown here is derived from an EMBL/GenBank/DDBJ whole genome shotgun (WGS) entry which is preliminary data.</text>
</comment>
<evidence type="ECO:0000256" key="9">
    <source>
        <dbReference type="SAM" id="Phobius"/>
    </source>
</evidence>
<evidence type="ECO:0000256" key="6">
    <source>
        <dbReference type="ARBA" id="ARBA00023136"/>
    </source>
</evidence>
<feature type="transmembrane region" description="Helical" evidence="9">
    <location>
        <begin position="105"/>
        <end position="127"/>
    </location>
</feature>
<evidence type="ECO:0000259" key="10">
    <source>
        <dbReference type="Pfam" id="PF10099"/>
    </source>
</evidence>
<evidence type="ECO:0000256" key="2">
    <source>
        <dbReference type="ARBA" id="ARBA00004236"/>
    </source>
</evidence>
<evidence type="ECO:0000313" key="12">
    <source>
        <dbReference type="Proteomes" id="UP001597557"/>
    </source>
</evidence>
<evidence type="ECO:0000256" key="1">
    <source>
        <dbReference type="ARBA" id="ARBA00004167"/>
    </source>
</evidence>
<evidence type="ECO:0000256" key="7">
    <source>
        <dbReference type="ARBA" id="ARBA00029829"/>
    </source>
</evidence>
<keyword evidence="3" id="KW-1003">Cell membrane</keyword>
<gene>
    <name evidence="11" type="ORF">ACFS5N_11680</name>
</gene>
<dbReference type="Gene3D" id="1.10.10.1320">
    <property type="entry name" value="Anti-sigma factor, zinc-finger domain"/>
    <property type="match status" value="1"/>
</dbReference>
<keyword evidence="5 9" id="KW-1133">Transmembrane helix</keyword>
<keyword evidence="4 9" id="KW-0812">Transmembrane</keyword>
<evidence type="ECO:0000256" key="3">
    <source>
        <dbReference type="ARBA" id="ARBA00022475"/>
    </source>
</evidence>
<dbReference type="Proteomes" id="UP001597557">
    <property type="component" value="Unassembled WGS sequence"/>
</dbReference>
<dbReference type="Pfam" id="PF10099">
    <property type="entry name" value="RskA_C"/>
    <property type="match status" value="1"/>
</dbReference>